<dbReference type="GO" id="GO:0070971">
    <property type="term" value="C:endoplasmic reticulum exit site"/>
    <property type="evidence" value="ECO:0007669"/>
    <property type="project" value="TreeGrafter"/>
</dbReference>
<feature type="domain" description="Sec23/Sec24 beta-sandwich" evidence="17">
    <location>
        <begin position="752"/>
        <end position="836"/>
    </location>
</feature>
<feature type="compositionally biased region" description="Pro residues" evidence="12">
    <location>
        <begin position="36"/>
        <end position="52"/>
    </location>
</feature>
<evidence type="ECO:0000256" key="9">
    <source>
        <dbReference type="ARBA" id="ARBA00022927"/>
    </source>
</evidence>
<dbReference type="SUPFAM" id="SSF82919">
    <property type="entry name" value="Zn-finger domain of Sec23/24"/>
    <property type="match status" value="1"/>
</dbReference>
<dbReference type="InterPro" id="IPR006896">
    <property type="entry name" value="Sec23/24_trunk_dom"/>
</dbReference>
<feature type="domain" description="Gelsolin-like" evidence="13">
    <location>
        <begin position="976"/>
        <end position="1026"/>
    </location>
</feature>
<keyword evidence="5" id="KW-0813">Transport</keyword>
<evidence type="ECO:0000259" key="15">
    <source>
        <dbReference type="Pfam" id="PF04811"/>
    </source>
</evidence>
<dbReference type="GO" id="GO:0005789">
    <property type="term" value="C:endoplasmic reticulum membrane"/>
    <property type="evidence" value="ECO:0007669"/>
    <property type="project" value="UniProtKB-SubCell"/>
</dbReference>
<sequence length="1105" mass="117309">MSGPFVPPGPHQPGGIRPNAVNPSGMQPSNPGTMPMAPPPGIGVRTPFPPSMSHPMGSVGMQPPPLPSGGPGFQPQSSGNLGPQGMPPIPGLVRPMIAANPGQSPFPASFNPPGTSAFNVNPQGPGSQGSFSGPGPSGSSVVRPLGVPVGPPGAVPIPSQSGNMQGVARPLMPFPAGGPGTIPGTILGPGPVPTSVPPGVPGPLNPNQMQPVNPAFRPLRSAVGPPGSIQQLSAPAGPMQPGMTSPTPMQTGMPSPGAIPPGMPLPGSMQPGMAPPGPMQPGMGPPPMMTGPPPPLGPGGMMPPGPPGFGGGGAGGAPGYDPYGAQRLAETFESLALGPGGTIMGPSGPVPQDGLDLGQMPRPVGLAAASAQDAQPPCDPGNCSPDNMRLTVNGIPNSTALRARWALPVGVIVHPMADEARGRTVPLINLGGAGIVRCRKCRTYMNPFVQWTDSGRRFRCNVCGMLNEIPVEYFCNLDQNGRRRDLDDRPELSQGTVEYVAPAEYMVRPPQPPVYFFVIDVTYAAISSGALTSISKAIKSSLDELPGDERTMIGFITFDSSLHFYNLKAGLAQPQMLVVPEIDEPFVPLPDDLLVNLAESRSVVDALLDALPGNFANTNVTDSATGPALQAAFMVMAHLGGKMLVFQTAVPSLGIGKIKVGRENPNLYNTEKEATLRCPDDAFYKRFAAECSRVQIGVDLFTFGGSYMDLASLAAIPRYTSGEVYYYPGFVSMRDEIKLMKEVHHNLTRPTAWEAVMRVRCSRGLKIATFHGHFHNRSSDLLALPICDPDKSFAVQIAHEENIVPGPVAFVQCALLYTSSNGERRIRVHTLAVPVVNDLSDLYNGADAAALICITAKMAVEKVLLSKLEETRQMVQSKLVALFKEFRILNASSLRQSNKLIYPPNLRLLPLWTLGLLRCGALRGGAKDVSPDERMALIHWVMEAGIPELCRLLYPTLYPVHDPADPWGLPDAQNKVQLPLPAPASLPLLSEDGVYVVDNGRVLLLWVGRRVAREWVMEVFGNDLQVLDPSQLSVEPSRGTPLSDRLNRVLTCLRSGRPLYQQVYVVRQGSPQEVQMMPFLVEDRMPATSSYADFLLALHKAVMSK</sequence>
<dbReference type="InterPro" id="IPR029006">
    <property type="entry name" value="ADF-H/Gelsolin-like_dom_sf"/>
</dbReference>
<evidence type="ECO:0000256" key="8">
    <source>
        <dbReference type="ARBA" id="ARBA00022892"/>
    </source>
</evidence>
<dbReference type="GO" id="GO:0000149">
    <property type="term" value="F:SNARE binding"/>
    <property type="evidence" value="ECO:0007669"/>
    <property type="project" value="TreeGrafter"/>
</dbReference>
<feature type="domain" description="Sec23/Sec24 helical" evidence="16">
    <location>
        <begin position="847"/>
        <end position="950"/>
    </location>
</feature>
<dbReference type="PANTHER" id="PTHR13803">
    <property type="entry name" value="SEC24-RELATED PROTEIN"/>
    <property type="match status" value="1"/>
</dbReference>
<dbReference type="SUPFAM" id="SSF53300">
    <property type="entry name" value="vWA-like"/>
    <property type="match status" value="1"/>
</dbReference>
<evidence type="ECO:0000256" key="11">
    <source>
        <dbReference type="ARBA" id="ARBA00023136"/>
    </source>
</evidence>
<dbReference type="Pfam" id="PF04810">
    <property type="entry name" value="zf-Sec23_Sec24"/>
    <property type="match status" value="1"/>
</dbReference>
<evidence type="ECO:0000313" key="19">
    <source>
        <dbReference type="Proteomes" id="UP000232323"/>
    </source>
</evidence>
<dbReference type="SUPFAM" id="SSF81995">
    <property type="entry name" value="beta-sandwich domain of Sec23/24"/>
    <property type="match status" value="1"/>
</dbReference>
<dbReference type="PANTHER" id="PTHR13803:SF39">
    <property type="entry name" value="SECRETORY 24AB, ISOFORM A"/>
    <property type="match status" value="1"/>
</dbReference>
<keyword evidence="6" id="KW-0963">Cytoplasm</keyword>
<dbReference type="Gene3D" id="2.60.40.1670">
    <property type="entry name" value="beta-sandwich domain of Sec23/24"/>
    <property type="match status" value="1"/>
</dbReference>
<evidence type="ECO:0000259" key="17">
    <source>
        <dbReference type="Pfam" id="PF08033"/>
    </source>
</evidence>
<comment type="similarity">
    <text evidence="4">Belongs to the SEC23/SEC24 family. SEC24 subfamily.</text>
</comment>
<keyword evidence="9" id="KW-0653">Protein transport</keyword>
<keyword evidence="10" id="KW-0333">Golgi apparatus</keyword>
<proteinExistence type="inferred from homology"/>
<evidence type="ECO:0000256" key="7">
    <source>
        <dbReference type="ARBA" id="ARBA00022824"/>
    </source>
</evidence>
<dbReference type="InterPro" id="IPR007123">
    <property type="entry name" value="Gelsolin-like_dom"/>
</dbReference>
<feature type="compositionally biased region" description="Low complexity" evidence="12">
    <location>
        <begin position="124"/>
        <end position="145"/>
    </location>
</feature>
<dbReference type="STRING" id="1157962.A0A250X2N8"/>
<dbReference type="Gene3D" id="2.30.30.380">
    <property type="entry name" value="Zn-finger domain of Sec23/24"/>
    <property type="match status" value="1"/>
</dbReference>
<protein>
    <submittedName>
        <fullName evidence="18">Uncharacterized protein</fullName>
    </submittedName>
</protein>
<dbReference type="GO" id="GO:0000139">
    <property type="term" value="C:Golgi membrane"/>
    <property type="evidence" value="ECO:0007669"/>
    <property type="project" value="UniProtKB-SubCell"/>
</dbReference>
<dbReference type="EMBL" id="BEGY01000024">
    <property type="protein sequence ID" value="GAX77337.1"/>
    <property type="molecule type" value="Genomic_DNA"/>
</dbReference>
<evidence type="ECO:0000256" key="12">
    <source>
        <dbReference type="SAM" id="MobiDB-lite"/>
    </source>
</evidence>
<evidence type="ECO:0000256" key="3">
    <source>
        <dbReference type="ARBA" id="ARBA00004586"/>
    </source>
</evidence>
<evidence type="ECO:0000256" key="1">
    <source>
        <dbReference type="ARBA" id="ARBA00004394"/>
    </source>
</evidence>
<dbReference type="InterPro" id="IPR036180">
    <property type="entry name" value="Gelsolin-like_dom_sf"/>
</dbReference>
<dbReference type="GO" id="GO:0008270">
    <property type="term" value="F:zinc ion binding"/>
    <property type="evidence" value="ECO:0007669"/>
    <property type="project" value="InterPro"/>
</dbReference>
<dbReference type="InterPro" id="IPR006895">
    <property type="entry name" value="Znf_Sec23_Sec24"/>
</dbReference>
<dbReference type="InterPro" id="IPR012990">
    <property type="entry name" value="Beta-sandwich_Sec23_24"/>
</dbReference>
<keyword evidence="8" id="KW-0931">ER-Golgi transport</keyword>
<dbReference type="InterPro" id="IPR006900">
    <property type="entry name" value="Sec23/24_helical_dom"/>
</dbReference>
<keyword evidence="7" id="KW-0256">Endoplasmic reticulum</keyword>
<evidence type="ECO:0000256" key="2">
    <source>
        <dbReference type="ARBA" id="ARBA00004496"/>
    </source>
</evidence>
<dbReference type="GO" id="GO:0006886">
    <property type="term" value="P:intracellular protein transport"/>
    <property type="evidence" value="ECO:0007669"/>
    <property type="project" value="InterPro"/>
</dbReference>
<dbReference type="Proteomes" id="UP000232323">
    <property type="component" value="Unassembled WGS sequence"/>
</dbReference>
<reference evidence="18 19" key="1">
    <citation type="submission" date="2017-08" db="EMBL/GenBank/DDBJ databases">
        <title>Acidophilic green algal genome provides insights into adaptation to an acidic environment.</title>
        <authorList>
            <person name="Hirooka S."/>
            <person name="Hirose Y."/>
            <person name="Kanesaki Y."/>
            <person name="Higuchi S."/>
            <person name="Fujiwara T."/>
            <person name="Onuma R."/>
            <person name="Era A."/>
            <person name="Ohbayashi R."/>
            <person name="Uzuka A."/>
            <person name="Nozaki H."/>
            <person name="Yoshikawa H."/>
            <person name="Miyagishima S.Y."/>
        </authorList>
    </citation>
    <scope>NUCLEOTIDE SEQUENCE [LARGE SCALE GENOMIC DNA]</scope>
    <source>
        <strain evidence="18 19">NIES-2499</strain>
    </source>
</reference>
<dbReference type="OrthoDB" id="49016at2759"/>
<evidence type="ECO:0000256" key="6">
    <source>
        <dbReference type="ARBA" id="ARBA00022490"/>
    </source>
</evidence>
<dbReference type="Gene3D" id="3.40.20.10">
    <property type="entry name" value="Severin"/>
    <property type="match status" value="1"/>
</dbReference>
<dbReference type="SUPFAM" id="SSF82754">
    <property type="entry name" value="C-terminal, gelsolin-like domain of Sec23/24"/>
    <property type="match status" value="1"/>
</dbReference>
<evidence type="ECO:0000256" key="10">
    <source>
        <dbReference type="ARBA" id="ARBA00023034"/>
    </source>
</evidence>
<dbReference type="AlphaFoldDB" id="A0A250X2N8"/>
<feature type="compositionally biased region" description="Polar residues" evidence="12">
    <location>
        <begin position="112"/>
        <end position="122"/>
    </location>
</feature>
<evidence type="ECO:0000259" key="13">
    <source>
        <dbReference type="Pfam" id="PF00626"/>
    </source>
</evidence>
<dbReference type="GO" id="GO:0030127">
    <property type="term" value="C:COPII vesicle coat"/>
    <property type="evidence" value="ECO:0007669"/>
    <property type="project" value="InterPro"/>
</dbReference>
<keyword evidence="19" id="KW-1185">Reference proteome</keyword>
<dbReference type="Pfam" id="PF04815">
    <property type="entry name" value="Sec23_helical"/>
    <property type="match status" value="1"/>
</dbReference>
<accession>A0A250X2N8</accession>
<feature type="domain" description="Sec23/Sec24 trunk" evidence="15">
    <location>
        <begin position="510"/>
        <end position="745"/>
    </location>
</feature>
<gene>
    <name evidence="18" type="ORF">CEUSTIGMA_g4783.t1</name>
</gene>
<dbReference type="CDD" id="cd01479">
    <property type="entry name" value="Sec24-like"/>
    <property type="match status" value="1"/>
</dbReference>
<evidence type="ECO:0000259" key="14">
    <source>
        <dbReference type="Pfam" id="PF04810"/>
    </source>
</evidence>
<feature type="region of interest" description="Disordered" evidence="12">
    <location>
        <begin position="1"/>
        <end position="145"/>
    </location>
</feature>
<dbReference type="SUPFAM" id="SSF81811">
    <property type="entry name" value="Helical domain of Sec23/24"/>
    <property type="match status" value="1"/>
</dbReference>
<dbReference type="Gene3D" id="3.40.50.410">
    <property type="entry name" value="von Willebrand factor, type A domain"/>
    <property type="match status" value="1"/>
</dbReference>
<evidence type="ECO:0000313" key="18">
    <source>
        <dbReference type="EMBL" id="GAX77337.1"/>
    </source>
</evidence>
<evidence type="ECO:0000256" key="5">
    <source>
        <dbReference type="ARBA" id="ARBA00022448"/>
    </source>
</evidence>
<dbReference type="Pfam" id="PF00626">
    <property type="entry name" value="Gelsolin"/>
    <property type="match status" value="1"/>
</dbReference>
<evidence type="ECO:0000256" key="4">
    <source>
        <dbReference type="ARBA" id="ARBA00008334"/>
    </source>
</evidence>
<dbReference type="InterPro" id="IPR036175">
    <property type="entry name" value="Sec23/24_helical_dom_sf"/>
</dbReference>
<dbReference type="Gene3D" id="1.20.120.730">
    <property type="entry name" value="Sec23/Sec24 helical domain"/>
    <property type="match status" value="1"/>
</dbReference>
<feature type="domain" description="Zinc finger Sec23/Sec24-type" evidence="14">
    <location>
        <begin position="435"/>
        <end position="473"/>
    </location>
</feature>
<keyword evidence="11" id="KW-0472">Membrane</keyword>
<comment type="caution">
    <text evidence="18">The sequence shown here is derived from an EMBL/GenBank/DDBJ whole genome shotgun (WGS) entry which is preliminary data.</text>
</comment>
<dbReference type="GO" id="GO:0090110">
    <property type="term" value="P:COPII-coated vesicle cargo loading"/>
    <property type="evidence" value="ECO:0007669"/>
    <property type="project" value="TreeGrafter"/>
</dbReference>
<dbReference type="InterPro" id="IPR036465">
    <property type="entry name" value="vWFA_dom_sf"/>
</dbReference>
<feature type="compositionally biased region" description="Pro residues" evidence="12">
    <location>
        <begin position="1"/>
        <end position="11"/>
    </location>
</feature>
<dbReference type="Pfam" id="PF04811">
    <property type="entry name" value="Sec23_trunk"/>
    <property type="match status" value="1"/>
</dbReference>
<dbReference type="InterPro" id="IPR041742">
    <property type="entry name" value="Sec24-like_trunk_dom"/>
</dbReference>
<evidence type="ECO:0000259" key="16">
    <source>
        <dbReference type="Pfam" id="PF04815"/>
    </source>
</evidence>
<dbReference type="InterPro" id="IPR036174">
    <property type="entry name" value="Znf_Sec23_Sec24_sf"/>
</dbReference>
<comment type="subcellular location">
    <subcellularLocation>
        <location evidence="2">Cytoplasm</location>
    </subcellularLocation>
    <subcellularLocation>
        <location evidence="3">Endoplasmic reticulum membrane</location>
    </subcellularLocation>
    <subcellularLocation>
        <location evidence="1">Golgi apparatus membrane</location>
    </subcellularLocation>
</comment>
<dbReference type="Pfam" id="PF08033">
    <property type="entry name" value="Sec23_BS"/>
    <property type="match status" value="1"/>
</dbReference>
<organism evidence="18 19">
    <name type="scientific">Chlamydomonas eustigma</name>
    <dbReference type="NCBI Taxonomy" id="1157962"/>
    <lineage>
        <taxon>Eukaryota</taxon>
        <taxon>Viridiplantae</taxon>
        <taxon>Chlorophyta</taxon>
        <taxon>core chlorophytes</taxon>
        <taxon>Chlorophyceae</taxon>
        <taxon>CS clade</taxon>
        <taxon>Chlamydomonadales</taxon>
        <taxon>Chlamydomonadaceae</taxon>
        <taxon>Chlamydomonas</taxon>
    </lineage>
</organism>
<dbReference type="InterPro" id="IPR050550">
    <property type="entry name" value="SEC23_SEC24_subfamily"/>
</dbReference>
<name>A0A250X2N8_9CHLO</name>
<feature type="compositionally biased region" description="Polar residues" evidence="12">
    <location>
        <begin position="21"/>
        <end position="32"/>
    </location>
</feature>